<proteinExistence type="predicted"/>
<dbReference type="Proteomes" id="UP000001317">
    <property type="component" value="Chromosome"/>
</dbReference>
<reference evidence="1" key="1">
    <citation type="submission" date="2008-01" db="EMBL/GenBank/DDBJ databases">
        <title>Complete sequence of Shewanella halifaxensis HAW-EB4.</title>
        <authorList>
            <consortium name="US DOE Joint Genome Institute"/>
            <person name="Copeland A."/>
            <person name="Lucas S."/>
            <person name="Lapidus A."/>
            <person name="Glavina del Rio T."/>
            <person name="Dalin E."/>
            <person name="Tice H."/>
            <person name="Bruce D."/>
            <person name="Goodwin L."/>
            <person name="Pitluck S."/>
            <person name="Sims D."/>
            <person name="Brettin T."/>
            <person name="Detter J.C."/>
            <person name="Han C."/>
            <person name="Kuske C.R."/>
            <person name="Schmutz J."/>
            <person name="Larimer F."/>
            <person name="Land M."/>
            <person name="Hauser L."/>
            <person name="Kyrpides N."/>
            <person name="Kim E."/>
            <person name="Zhao J.-S."/>
            <person name="Richardson P."/>
        </authorList>
    </citation>
    <scope>NUCLEOTIDE SEQUENCE [LARGE SCALE GENOMIC DNA]</scope>
    <source>
        <strain evidence="1">HAW-EB4</strain>
    </source>
</reference>
<dbReference type="eggNOG" id="ENOG5032B4Z">
    <property type="taxonomic scope" value="Bacteria"/>
</dbReference>
<gene>
    <name evidence="1" type="ordered locus">Shal_2808</name>
</gene>
<dbReference type="EMBL" id="CP000931">
    <property type="protein sequence ID" value="ABZ77360.1"/>
    <property type="molecule type" value="Genomic_DNA"/>
</dbReference>
<dbReference type="HOGENOM" id="CLU_212268_0_0_6"/>
<keyword evidence="2" id="KW-1185">Reference proteome</keyword>
<evidence type="ECO:0000313" key="1">
    <source>
        <dbReference type="EMBL" id="ABZ77360.1"/>
    </source>
</evidence>
<dbReference type="AlphaFoldDB" id="B0TMK0"/>
<evidence type="ECO:0000313" key="2">
    <source>
        <dbReference type="Proteomes" id="UP000001317"/>
    </source>
</evidence>
<accession>B0TMK0</accession>
<protein>
    <submittedName>
        <fullName evidence="1">Uncharacterized protein</fullName>
    </submittedName>
</protein>
<organism evidence="1 2">
    <name type="scientific">Shewanella halifaxensis (strain HAW-EB4)</name>
    <dbReference type="NCBI Taxonomy" id="458817"/>
    <lineage>
        <taxon>Bacteria</taxon>
        <taxon>Pseudomonadati</taxon>
        <taxon>Pseudomonadota</taxon>
        <taxon>Gammaproteobacteria</taxon>
        <taxon>Alteromonadales</taxon>
        <taxon>Shewanellaceae</taxon>
        <taxon>Shewanella</taxon>
    </lineage>
</organism>
<name>B0TMK0_SHEHH</name>
<dbReference type="STRING" id="458817.Shal_2808"/>
<sequence length="56" mass="6431">MFKIIPMMLIAIGVYIGVQYDDEIIDLFGQNTIDQIEEAVEDSKDNILDKLKDINE</sequence>
<dbReference type="KEGG" id="shl:Shal_2808"/>